<keyword evidence="3" id="KW-1185">Reference proteome</keyword>
<gene>
    <name evidence="2" type="ORF">IW261DRAFT_1427659</name>
</gene>
<dbReference type="Proteomes" id="UP001175227">
    <property type="component" value="Unassembled WGS sequence"/>
</dbReference>
<evidence type="ECO:0000313" key="3">
    <source>
        <dbReference type="Proteomes" id="UP001175227"/>
    </source>
</evidence>
<sequence>MSAWPDGLGKDAARSVTEGSGGGGPKKYPLENRLLMQTLHGILSNSKDTFETLTLKWVIAAEVEWVDNHLLLRCLTLPCIKEIEIGYIQAQEACQILQTFDLPALWNLRLEGLIEYEVDSTIIFLNIMKYLLVEQLEELALLRIRFPLGDLPEPDIVKDSNIAKESLFLIFQFVCQLMLVHTLVLSHCSNAMLKYMNYMKGGTINMAGWTKLWIWENTKDTEIGIVPFLWQPVIEEMRLVMHFNIEDDTMEDYLKVAEHTRGFHWSKPAPDVGG</sequence>
<dbReference type="AlphaFoldDB" id="A0AA39NDA9"/>
<evidence type="ECO:0000256" key="1">
    <source>
        <dbReference type="SAM" id="MobiDB-lite"/>
    </source>
</evidence>
<feature type="region of interest" description="Disordered" evidence="1">
    <location>
        <begin position="1"/>
        <end position="25"/>
    </location>
</feature>
<accession>A0AA39NDA9</accession>
<proteinExistence type="predicted"/>
<comment type="caution">
    <text evidence="2">The sequence shown here is derived from an EMBL/GenBank/DDBJ whole genome shotgun (WGS) entry which is preliminary data.</text>
</comment>
<dbReference type="EMBL" id="JAUEPR010000110">
    <property type="protein sequence ID" value="KAK0463388.1"/>
    <property type="molecule type" value="Genomic_DNA"/>
</dbReference>
<protein>
    <submittedName>
        <fullName evidence="2">Uncharacterized protein</fullName>
    </submittedName>
</protein>
<name>A0AA39NDA9_9AGAR</name>
<reference evidence="2" key="1">
    <citation type="submission" date="2023-06" db="EMBL/GenBank/DDBJ databases">
        <authorList>
            <consortium name="Lawrence Berkeley National Laboratory"/>
            <person name="Ahrendt S."/>
            <person name="Sahu N."/>
            <person name="Indic B."/>
            <person name="Wong-Bajracharya J."/>
            <person name="Merenyi Z."/>
            <person name="Ke H.-M."/>
            <person name="Monk M."/>
            <person name="Kocsube S."/>
            <person name="Drula E."/>
            <person name="Lipzen A."/>
            <person name="Balint B."/>
            <person name="Henrissat B."/>
            <person name="Andreopoulos B."/>
            <person name="Martin F.M."/>
            <person name="Harder C.B."/>
            <person name="Rigling D."/>
            <person name="Ford K.L."/>
            <person name="Foster G.D."/>
            <person name="Pangilinan J."/>
            <person name="Papanicolaou A."/>
            <person name="Barry K."/>
            <person name="LaButti K."/>
            <person name="Viragh M."/>
            <person name="Koriabine M."/>
            <person name="Yan M."/>
            <person name="Riley R."/>
            <person name="Champramary S."/>
            <person name="Plett K.L."/>
            <person name="Tsai I.J."/>
            <person name="Slot J."/>
            <person name="Sipos G."/>
            <person name="Plett J."/>
            <person name="Nagy L.G."/>
            <person name="Grigoriev I.V."/>
        </authorList>
    </citation>
    <scope>NUCLEOTIDE SEQUENCE</scope>
    <source>
        <strain evidence="2">ICMP 16352</strain>
    </source>
</reference>
<evidence type="ECO:0000313" key="2">
    <source>
        <dbReference type="EMBL" id="KAK0463388.1"/>
    </source>
</evidence>
<organism evidence="2 3">
    <name type="scientific">Armillaria novae-zelandiae</name>
    <dbReference type="NCBI Taxonomy" id="153914"/>
    <lineage>
        <taxon>Eukaryota</taxon>
        <taxon>Fungi</taxon>
        <taxon>Dikarya</taxon>
        <taxon>Basidiomycota</taxon>
        <taxon>Agaricomycotina</taxon>
        <taxon>Agaricomycetes</taxon>
        <taxon>Agaricomycetidae</taxon>
        <taxon>Agaricales</taxon>
        <taxon>Marasmiineae</taxon>
        <taxon>Physalacriaceae</taxon>
        <taxon>Armillaria</taxon>
    </lineage>
</organism>